<evidence type="ECO:0000313" key="3">
    <source>
        <dbReference type="WBParaSite" id="maker-unitig_35672-snap-gene-0.2-mRNA-1"/>
    </source>
</evidence>
<proteinExistence type="predicted"/>
<feature type="compositionally biased region" description="Basic and acidic residues" evidence="1">
    <location>
        <begin position="29"/>
        <end position="38"/>
    </location>
</feature>
<evidence type="ECO:0000313" key="2">
    <source>
        <dbReference type="Proteomes" id="UP000095280"/>
    </source>
</evidence>
<dbReference type="WBParaSite" id="maker-unitig_35672-snap-gene-0.2-mRNA-1">
    <property type="protein sequence ID" value="maker-unitig_35672-snap-gene-0.2-mRNA-1"/>
    <property type="gene ID" value="maker-unitig_35672-snap-gene-0.2"/>
</dbReference>
<dbReference type="Proteomes" id="UP000095280">
    <property type="component" value="Unplaced"/>
</dbReference>
<protein>
    <submittedName>
        <fullName evidence="3">Secreted protein</fullName>
    </submittedName>
</protein>
<organism evidence="2 3">
    <name type="scientific">Macrostomum lignano</name>
    <dbReference type="NCBI Taxonomy" id="282301"/>
    <lineage>
        <taxon>Eukaryota</taxon>
        <taxon>Metazoa</taxon>
        <taxon>Spiralia</taxon>
        <taxon>Lophotrochozoa</taxon>
        <taxon>Platyhelminthes</taxon>
        <taxon>Rhabditophora</taxon>
        <taxon>Macrostomorpha</taxon>
        <taxon>Macrostomida</taxon>
        <taxon>Macrostomidae</taxon>
        <taxon>Macrostomum</taxon>
    </lineage>
</organism>
<keyword evidence="2" id="KW-1185">Reference proteome</keyword>
<name>A0A1I8FJK0_9PLAT</name>
<evidence type="ECO:0000256" key="1">
    <source>
        <dbReference type="SAM" id="MobiDB-lite"/>
    </source>
</evidence>
<dbReference type="AlphaFoldDB" id="A0A1I8FJK0"/>
<feature type="region of interest" description="Disordered" evidence="1">
    <location>
        <begin position="1"/>
        <end position="47"/>
    </location>
</feature>
<reference evidence="3" key="1">
    <citation type="submission" date="2016-11" db="UniProtKB">
        <authorList>
            <consortium name="WormBaseParasite"/>
        </authorList>
    </citation>
    <scope>IDENTIFICATION</scope>
</reference>
<accession>A0A1I8FJK0</accession>
<sequence length="88" mass="9768">MRQAPGPLQLLPHRWRPQLWHHGGAMAGRHQEEGDPARRTAQGHQAAQQLCLVRPAPSCRSLDSVRRPLPSPTPTCQSPPLCVRAGDW</sequence>